<protein>
    <submittedName>
        <fullName evidence="1">Uncharacterized protein</fullName>
    </submittedName>
</protein>
<evidence type="ECO:0000313" key="2">
    <source>
        <dbReference type="Proteomes" id="UP000436088"/>
    </source>
</evidence>
<sequence>MDIDEEAMKMSLKRLSILRKLLSKSNNVLRIPILLTKMKKPMMIHKLVFLKKSTKLNRFKLLNHYNYGFLGEYQLDSSSTTPLIHYYNPQHELQNRSSHNIYSLLFRCNCFGSLNAQARQETDCRLALDVDHLPAAMALPCAVEIDFEDDSVDERAERFIENFYAEMRLQRQESF</sequence>
<accession>A0A6A3CS03</accession>
<name>A0A6A3CS03_HIBSY</name>
<dbReference type="EMBL" id="VEPZ02000209">
    <property type="protein sequence ID" value="KAE8729949.1"/>
    <property type="molecule type" value="Genomic_DNA"/>
</dbReference>
<reference evidence="1" key="1">
    <citation type="submission" date="2019-09" db="EMBL/GenBank/DDBJ databases">
        <title>Draft genome information of white flower Hibiscus syriacus.</title>
        <authorList>
            <person name="Kim Y.-M."/>
        </authorList>
    </citation>
    <scope>NUCLEOTIDE SEQUENCE [LARGE SCALE GENOMIC DNA]</scope>
    <source>
        <strain evidence="1">YM2019G1</strain>
    </source>
</reference>
<organism evidence="1 2">
    <name type="scientific">Hibiscus syriacus</name>
    <name type="common">Rose of Sharon</name>
    <dbReference type="NCBI Taxonomy" id="106335"/>
    <lineage>
        <taxon>Eukaryota</taxon>
        <taxon>Viridiplantae</taxon>
        <taxon>Streptophyta</taxon>
        <taxon>Embryophyta</taxon>
        <taxon>Tracheophyta</taxon>
        <taxon>Spermatophyta</taxon>
        <taxon>Magnoliopsida</taxon>
        <taxon>eudicotyledons</taxon>
        <taxon>Gunneridae</taxon>
        <taxon>Pentapetalae</taxon>
        <taxon>rosids</taxon>
        <taxon>malvids</taxon>
        <taxon>Malvales</taxon>
        <taxon>Malvaceae</taxon>
        <taxon>Malvoideae</taxon>
        <taxon>Hibiscus</taxon>
    </lineage>
</organism>
<gene>
    <name evidence="1" type="ORF">F3Y22_tig00003041pilonHSYRG00292</name>
</gene>
<dbReference type="AlphaFoldDB" id="A0A6A3CS03"/>
<dbReference type="PANTHER" id="PTHR33265:SF10">
    <property type="entry name" value="OS01G0133200 PROTEIN"/>
    <property type="match status" value="1"/>
</dbReference>
<dbReference type="Proteomes" id="UP000436088">
    <property type="component" value="Unassembled WGS sequence"/>
</dbReference>
<dbReference type="InterPro" id="IPR008480">
    <property type="entry name" value="DUF761_pln"/>
</dbReference>
<proteinExistence type="predicted"/>
<dbReference type="Pfam" id="PF05553">
    <property type="entry name" value="DUF761"/>
    <property type="match status" value="1"/>
</dbReference>
<dbReference type="PANTHER" id="PTHR33265">
    <property type="entry name" value="AVR9/CF-9 RAPIDLY ELICITED PROTEIN-RELATED"/>
    <property type="match status" value="1"/>
</dbReference>
<evidence type="ECO:0000313" key="1">
    <source>
        <dbReference type="EMBL" id="KAE8729949.1"/>
    </source>
</evidence>
<comment type="caution">
    <text evidence="1">The sequence shown here is derived from an EMBL/GenBank/DDBJ whole genome shotgun (WGS) entry which is preliminary data.</text>
</comment>
<keyword evidence="2" id="KW-1185">Reference proteome</keyword>